<gene>
    <name evidence="1" type="ORF">BJP51_17060</name>
</gene>
<reference evidence="1 2" key="1">
    <citation type="submission" date="2016-10" db="EMBL/GenBank/DDBJ databases">
        <title>Paenibacillus species isolates.</title>
        <authorList>
            <person name="Beno S.M."/>
        </authorList>
    </citation>
    <scope>NUCLEOTIDE SEQUENCE [LARGE SCALE GENOMIC DNA]</scope>
    <source>
        <strain evidence="1 2">FSL H7-0604</strain>
    </source>
</reference>
<evidence type="ECO:0000313" key="2">
    <source>
        <dbReference type="Proteomes" id="UP000187465"/>
    </source>
</evidence>
<name>A0A1R0XAJ9_9BACL</name>
<proteinExistence type="predicted"/>
<comment type="caution">
    <text evidence="1">The sequence shown here is derived from an EMBL/GenBank/DDBJ whole genome shotgun (WGS) entry which is preliminary data.</text>
</comment>
<sequence>MDKKISVENLKLTPQNDTYYIAWSIGVDKKYKKHMKKEIKSQLTDVLGSMTQNNAVEDISVYSHNKTAEKHGEFIIWDYLILMQIKEKEDAEIILPTLKNVNIPFVLETIRMELLVTTPNSTYPTPGEGARKRHVKPFYAIEYVDVQPNHLDEFRDIMINNNGPAMKYIMEEARWCHNFYALETLTVFYHNSSYPTWNQIHVIGLYLESIFLYKKDFSKGLALTHSISFEENFAQLKKIRTMLYKTIGRKMI</sequence>
<dbReference type="AlphaFoldDB" id="A0A1R0XAJ9"/>
<dbReference type="EMBL" id="MKQP01000019">
    <property type="protein sequence ID" value="OMD31956.1"/>
    <property type="molecule type" value="Genomic_DNA"/>
</dbReference>
<organism evidence="1 2">
    <name type="scientific">Paenibacillus odorifer</name>
    <dbReference type="NCBI Taxonomy" id="189426"/>
    <lineage>
        <taxon>Bacteria</taxon>
        <taxon>Bacillati</taxon>
        <taxon>Bacillota</taxon>
        <taxon>Bacilli</taxon>
        <taxon>Bacillales</taxon>
        <taxon>Paenibacillaceae</taxon>
        <taxon>Paenibacillus</taxon>
    </lineage>
</organism>
<dbReference type="RefSeq" id="WP_051491358.1">
    <property type="nucleotide sequence ID" value="NZ_MKQP01000019.1"/>
</dbReference>
<accession>A0A1R0XAJ9</accession>
<dbReference type="Proteomes" id="UP000187465">
    <property type="component" value="Unassembled WGS sequence"/>
</dbReference>
<evidence type="ECO:0000313" key="1">
    <source>
        <dbReference type="EMBL" id="OMD31956.1"/>
    </source>
</evidence>
<protein>
    <submittedName>
        <fullName evidence="1">Uncharacterized protein</fullName>
    </submittedName>
</protein>